<evidence type="ECO:0000256" key="1">
    <source>
        <dbReference type="SAM" id="Phobius"/>
    </source>
</evidence>
<feature type="transmembrane region" description="Helical" evidence="1">
    <location>
        <begin position="55"/>
        <end position="81"/>
    </location>
</feature>
<feature type="transmembrane region" description="Helical" evidence="1">
    <location>
        <begin position="144"/>
        <end position="170"/>
    </location>
</feature>
<sequence>MLKNLIWQVKSSLKELNNVPTVSVTGMLVALSVVLSFFTIVISNVLQISFGFLPLAVGGMLFGPVVGGIMGILSDILGYFVHPNGPFFPGFTLNALLTGTLYGFFLYKKHVTLKRVIFVSLTITLLVNMMLNPLWLSIMYGNAFFVLVIGRIVKNLLMFPINTALLYSILKPMERIRTLERVSG</sequence>
<dbReference type="EMBL" id="CP002109">
    <property type="protein sequence ID" value="ADL03746.1"/>
    <property type="molecule type" value="Genomic_DNA"/>
</dbReference>
<keyword evidence="1" id="KW-1133">Transmembrane helix</keyword>
<dbReference type="AlphaFoldDB" id="D9R7L7"/>
<dbReference type="OrthoDB" id="4624at2"/>
<gene>
    <name evidence="2" type="ordered locus">Closa_1132</name>
</gene>
<evidence type="ECO:0000313" key="3">
    <source>
        <dbReference type="Proteomes" id="UP000001662"/>
    </source>
</evidence>
<keyword evidence="1" id="KW-0472">Membrane</keyword>
<dbReference type="InterPro" id="IPR024529">
    <property type="entry name" value="ECF_trnsprt_substrate-spec"/>
</dbReference>
<dbReference type="RefSeq" id="WP_013271841.1">
    <property type="nucleotide sequence ID" value="NC_014376.1"/>
</dbReference>
<dbReference type="STRING" id="610130.Closa_1132"/>
<evidence type="ECO:0000313" key="2">
    <source>
        <dbReference type="EMBL" id="ADL03746.1"/>
    </source>
</evidence>
<dbReference type="KEGG" id="csh:Closa_1132"/>
<evidence type="ECO:0008006" key="4">
    <source>
        <dbReference type="Google" id="ProtNLM"/>
    </source>
</evidence>
<dbReference type="InterPro" id="IPR030949">
    <property type="entry name" value="ECF_S_folate_fam"/>
</dbReference>
<dbReference type="Proteomes" id="UP000001662">
    <property type="component" value="Chromosome"/>
</dbReference>
<keyword evidence="1" id="KW-0812">Transmembrane</keyword>
<protein>
    <recommendedName>
        <fullName evidence="4">Folate family ECF transporter S component</fullName>
    </recommendedName>
</protein>
<dbReference type="GO" id="GO:0022857">
    <property type="term" value="F:transmembrane transporter activity"/>
    <property type="evidence" value="ECO:0007669"/>
    <property type="project" value="InterPro"/>
</dbReference>
<dbReference type="Pfam" id="PF12822">
    <property type="entry name" value="ECF_trnsprt"/>
    <property type="match status" value="1"/>
</dbReference>
<dbReference type="eggNOG" id="COG4720">
    <property type="taxonomic scope" value="Bacteria"/>
</dbReference>
<dbReference type="PaxDb" id="610130-Closa_1132"/>
<feature type="transmembrane region" description="Helical" evidence="1">
    <location>
        <begin position="20"/>
        <end position="43"/>
    </location>
</feature>
<name>D9R7L7_LACSW</name>
<accession>D9R7L7</accession>
<dbReference type="NCBIfam" id="TIGR04518">
    <property type="entry name" value="ECF_S_folT_fam"/>
    <property type="match status" value="1"/>
</dbReference>
<keyword evidence="3" id="KW-1185">Reference proteome</keyword>
<organism evidence="2 3">
    <name type="scientific">Lacrimispora saccharolytica (strain ATCC 35040 / DSM 2544 / NRCC 2533 / WM1)</name>
    <name type="common">Clostridium saccharolyticum</name>
    <dbReference type="NCBI Taxonomy" id="610130"/>
    <lineage>
        <taxon>Bacteria</taxon>
        <taxon>Bacillati</taxon>
        <taxon>Bacillota</taxon>
        <taxon>Clostridia</taxon>
        <taxon>Lachnospirales</taxon>
        <taxon>Lachnospiraceae</taxon>
        <taxon>Lacrimispora</taxon>
    </lineage>
</organism>
<feature type="transmembrane region" description="Helical" evidence="1">
    <location>
        <begin position="87"/>
        <end position="107"/>
    </location>
</feature>
<reference evidence="2" key="1">
    <citation type="submission" date="2010-07" db="EMBL/GenBank/DDBJ databases">
        <title>Complete sequence of Clostridium saccharolyticum WM1.</title>
        <authorList>
            <consortium name="US DOE Joint Genome Institute"/>
            <person name="Lucas S."/>
            <person name="Copeland A."/>
            <person name="Lapidus A."/>
            <person name="Cheng J.-F."/>
            <person name="Bruce D."/>
            <person name="Goodwin L."/>
            <person name="Pitluck S."/>
            <person name="Chertkov O."/>
            <person name="Detter J.C."/>
            <person name="Han C."/>
            <person name="Tapia R."/>
            <person name="Land M."/>
            <person name="Hauser L."/>
            <person name="Chang Y.-J."/>
            <person name="Jeffries C."/>
            <person name="Kyrpides N."/>
            <person name="Ivanova N."/>
            <person name="Mikhailova N."/>
            <person name="Mouttaki H."/>
            <person name="Lin L."/>
            <person name="Zhou J."/>
            <person name="Hemme C.L."/>
            <person name="Woyke T."/>
        </authorList>
    </citation>
    <scope>NUCLEOTIDE SEQUENCE [LARGE SCALE GENOMIC DNA]</scope>
    <source>
        <strain evidence="2">WM1</strain>
    </source>
</reference>
<feature type="transmembrane region" description="Helical" evidence="1">
    <location>
        <begin position="116"/>
        <end position="138"/>
    </location>
</feature>
<dbReference type="HOGENOM" id="CLU_098232_3_0_9"/>
<proteinExistence type="predicted"/>
<dbReference type="Gene3D" id="1.10.1760.20">
    <property type="match status" value="1"/>
</dbReference>